<protein>
    <submittedName>
        <fullName evidence="1">Uncharacterized protein</fullName>
    </submittedName>
</protein>
<organism evidence="1">
    <name type="scientific">Arundo donax</name>
    <name type="common">Giant reed</name>
    <name type="synonym">Donax arundinaceus</name>
    <dbReference type="NCBI Taxonomy" id="35708"/>
    <lineage>
        <taxon>Eukaryota</taxon>
        <taxon>Viridiplantae</taxon>
        <taxon>Streptophyta</taxon>
        <taxon>Embryophyta</taxon>
        <taxon>Tracheophyta</taxon>
        <taxon>Spermatophyta</taxon>
        <taxon>Magnoliopsida</taxon>
        <taxon>Liliopsida</taxon>
        <taxon>Poales</taxon>
        <taxon>Poaceae</taxon>
        <taxon>PACMAD clade</taxon>
        <taxon>Arundinoideae</taxon>
        <taxon>Arundineae</taxon>
        <taxon>Arundo</taxon>
    </lineage>
</organism>
<name>A0A0A9C0T1_ARUDO</name>
<proteinExistence type="predicted"/>
<dbReference type="EMBL" id="GBRH01230875">
    <property type="protein sequence ID" value="JAD67020.1"/>
    <property type="molecule type" value="Transcribed_RNA"/>
</dbReference>
<sequence>MLQYHLITEASMNHKYMDKNRILDRTLIKIIYITCDIHGRTPPHNESAAETPY</sequence>
<evidence type="ECO:0000313" key="1">
    <source>
        <dbReference type="EMBL" id="JAD67020.1"/>
    </source>
</evidence>
<reference evidence="1" key="2">
    <citation type="journal article" date="2015" name="Data Brief">
        <title>Shoot transcriptome of the giant reed, Arundo donax.</title>
        <authorList>
            <person name="Barrero R.A."/>
            <person name="Guerrero F.D."/>
            <person name="Moolhuijzen P."/>
            <person name="Goolsby J.A."/>
            <person name="Tidwell J."/>
            <person name="Bellgard S.E."/>
            <person name="Bellgard M.I."/>
        </authorList>
    </citation>
    <scope>NUCLEOTIDE SEQUENCE</scope>
    <source>
        <tissue evidence="1">Shoot tissue taken approximately 20 cm above the soil surface</tissue>
    </source>
</reference>
<reference evidence="1" key="1">
    <citation type="submission" date="2014-09" db="EMBL/GenBank/DDBJ databases">
        <authorList>
            <person name="Magalhaes I.L.F."/>
            <person name="Oliveira U."/>
            <person name="Santos F.R."/>
            <person name="Vidigal T.H.D.A."/>
            <person name="Brescovit A.D."/>
            <person name="Santos A.J."/>
        </authorList>
    </citation>
    <scope>NUCLEOTIDE SEQUENCE</scope>
    <source>
        <tissue evidence="1">Shoot tissue taken approximately 20 cm above the soil surface</tissue>
    </source>
</reference>
<dbReference type="AlphaFoldDB" id="A0A0A9C0T1"/>
<accession>A0A0A9C0T1</accession>